<dbReference type="Pfam" id="PF01431">
    <property type="entry name" value="Peptidase_M13"/>
    <property type="match status" value="1"/>
</dbReference>
<dbReference type="InterPro" id="IPR000718">
    <property type="entry name" value="Peptidase_M13"/>
</dbReference>
<dbReference type="InterPro" id="IPR024079">
    <property type="entry name" value="MetalloPept_cat_dom_sf"/>
</dbReference>
<dbReference type="Proteomes" id="UP000540191">
    <property type="component" value="Unassembled WGS sequence"/>
</dbReference>
<protein>
    <submittedName>
        <fullName evidence="11">Putative endopeptidase</fullName>
        <ecNumber evidence="11">3.4.24.-</ecNumber>
    </submittedName>
</protein>
<evidence type="ECO:0000256" key="7">
    <source>
        <dbReference type="ARBA" id="ARBA00023049"/>
    </source>
</evidence>
<dbReference type="SUPFAM" id="SSF55486">
    <property type="entry name" value="Metalloproteases ('zincins'), catalytic domain"/>
    <property type="match status" value="1"/>
</dbReference>
<keyword evidence="3" id="KW-0645">Protease</keyword>
<feature type="domain" description="Peptidase M13 C-terminal" evidence="9">
    <location>
        <begin position="490"/>
        <end position="695"/>
    </location>
</feature>
<keyword evidence="7" id="KW-0482">Metalloprotease</keyword>
<dbReference type="EC" id="3.4.24.-" evidence="11"/>
<dbReference type="GO" id="GO:0005886">
    <property type="term" value="C:plasma membrane"/>
    <property type="evidence" value="ECO:0007669"/>
    <property type="project" value="TreeGrafter"/>
</dbReference>
<dbReference type="GO" id="GO:0046872">
    <property type="term" value="F:metal ion binding"/>
    <property type="evidence" value="ECO:0007669"/>
    <property type="project" value="UniProtKB-KW"/>
</dbReference>
<sequence length="698" mass="76541">MTTPQTPTPREDLYRHVNGEWLDSHSIPADQGAYGAFLELRDAAELAVRHLCEDALREVGSGMDPAQARIDASAGDPAGHQPAAEVPEADEAPTVSGQEHADDAPAGDRQQIRRRIASLYASFMEEEVVEARGVEPIVGDLAAIQAVSTVEELLGLSGALQRQGVPGLINTGALNDAGDPDRMLLHLLQGGLGLPDESYYRDEAYAEILAEYTAHVGRSLALAGVGADGDEAARIAEDVVALEKRIAAHHWDVVRSRDAVARYNLMTRAQLDELFPHAGAWLAGVGADGSRADEVVVWQPDFLSGMHALLAGEGAAALQTWKHWLTVQVIRAFAPYLPEAFVQENFSFYGRRLAGTEQVRPRWKRAVAFVNGAAGEDVAQLYVERHFPAGHQAAMGRLVELLMEAYRRSISTLDWMGEDTRQRALEKLSMFRPMVGFPVKWTDYSDLAVDPTDLVGNAREAARFAWDFDLGMIERGPDPELWHMTPQTVNAYYSPLENAIVFPAAILQPPFFDPERSMAANLGGIGSVIGHEIGHGFDDQGSRYDGSGRLENWWTDADRAAFSERTAKLVDQYSVLSPAEAPDHRVNGEFTLGENIGDLGGLGIAHRALEIWREEADGGSAGGDAAAQDREFFAAWAAVWRQLTRAETMVTRIASDPHSPNEFRCNQVVKNLDAFHAAFEVTKDDPMWLAPEERVRIW</sequence>
<feature type="domain" description="Peptidase M13 N-terminal" evidence="10">
    <location>
        <begin position="9"/>
        <end position="438"/>
    </location>
</feature>
<dbReference type="InterPro" id="IPR008753">
    <property type="entry name" value="Peptidase_M13_N"/>
</dbReference>
<dbReference type="Gene3D" id="1.10.1380.10">
    <property type="entry name" value="Neutral endopeptidase , domain2"/>
    <property type="match status" value="2"/>
</dbReference>
<feature type="region of interest" description="Disordered" evidence="8">
    <location>
        <begin position="67"/>
        <end position="109"/>
    </location>
</feature>
<evidence type="ECO:0000256" key="5">
    <source>
        <dbReference type="ARBA" id="ARBA00022801"/>
    </source>
</evidence>
<dbReference type="PROSITE" id="PS51885">
    <property type="entry name" value="NEPRILYSIN"/>
    <property type="match status" value="1"/>
</dbReference>
<keyword evidence="4" id="KW-0479">Metal-binding</keyword>
<evidence type="ECO:0000313" key="11">
    <source>
        <dbReference type="EMBL" id="MBB4736348.1"/>
    </source>
</evidence>
<dbReference type="CDD" id="cd08662">
    <property type="entry name" value="M13"/>
    <property type="match status" value="1"/>
</dbReference>
<dbReference type="GO" id="GO:0004222">
    <property type="term" value="F:metalloendopeptidase activity"/>
    <property type="evidence" value="ECO:0007669"/>
    <property type="project" value="InterPro"/>
</dbReference>
<evidence type="ECO:0000256" key="6">
    <source>
        <dbReference type="ARBA" id="ARBA00022833"/>
    </source>
</evidence>
<dbReference type="EMBL" id="JACHNA010000001">
    <property type="protein sequence ID" value="MBB4736348.1"/>
    <property type="molecule type" value="Genomic_DNA"/>
</dbReference>
<evidence type="ECO:0000256" key="1">
    <source>
        <dbReference type="ARBA" id="ARBA00001947"/>
    </source>
</evidence>
<dbReference type="PANTHER" id="PTHR11733">
    <property type="entry name" value="ZINC METALLOPROTEASE FAMILY M13 NEPRILYSIN-RELATED"/>
    <property type="match status" value="1"/>
</dbReference>
<accession>A0A7W7GQA7</accession>
<gene>
    <name evidence="11" type="ORF">HDA30_001856</name>
</gene>
<dbReference type="Gene3D" id="3.40.390.10">
    <property type="entry name" value="Collagenase (Catalytic Domain)"/>
    <property type="match status" value="2"/>
</dbReference>
<proteinExistence type="inferred from homology"/>
<dbReference type="PRINTS" id="PR00786">
    <property type="entry name" value="NEPRILYSIN"/>
</dbReference>
<evidence type="ECO:0000256" key="3">
    <source>
        <dbReference type="ARBA" id="ARBA00022670"/>
    </source>
</evidence>
<keyword evidence="5 11" id="KW-0378">Hydrolase</keyword>
<evidence type="ECO:0000256" key="2">
    <source>
        <dbReference type="ARBA" id="ARBA00007357"/>
    </source>
</evidence>
<evidence type="ECO:0000256" key="4">
    <source>
        <dbReference type="ARBA" id="ARBA00022723"/>
    </source>
</evidence>
<comment type="similarity">
    <text evidence="2">Belongs to the peptidase M13 family.</text>
</comment>
<organism evidence="11 12">
    <name type="scientific">Micrococcus cohnii</name>
    <dbReference type="NCBI Taxonomy" id="993416"/>
    <lineage>
        <taxon>Bacteria</taxon>
        <taxon>Bacillati</taxon>
        <taxon>Actinomycetota</taxon>
        <taxon>Actinomycetes</taxon>
        <taxon>Micrococcales</taxon>
        <taxon>Micrococcaceae</taxon>
        <taxon>Micrococcus</taxon>
    </lineage>
</organism>
<evidence type="ECO:0000259" key="10">
    <source>
        <dbReference type="Pfam" id="PF05649"/>
    </source>
</evidence>
<keyword evidence="12" id="KW-1185">Reference proteome</keyword>
<keyword evidence="6" id="KW-0862">Zinc</keyword>
<dbReference type="GO" id="GO:0016485">
    <property type="term" value="P:protein processing"/>
    <property type="evidence" value="ECO:0007669"/>
    <property type="project" value="TreeGrafter"/>
</dbReference>
<dbReference type="InterPro" id="IPR042089">
    <property type="entry name" value="Peptidase_M13_dom_2"/>
</dbReference>
<dbReference type="AlphaFoldDB" id="A0A7W7GQA7"/>
<reference evidence="11 12" key="1">
    <citation type="submission" date="2020-08" db="EMBL/GenBank/DDBJ databases">
        <title>Sequencing the genomes of 1000 actinobacteria strains.</title>
        <authorList>
            <person name="Klenk H.-P."/>
        </authorList>
    </citation>
    <scope>NUCLEOTIDE SEQUENCE [LARGE SCALE GENOMIC DNA]</scope>
    <source>
        <strain evidence="11 12">DSM 23974</strain>
    </source>
</reference>
<evidence type="ECO:0000256" key="8">
    <source>
        <dbReference type="SAM" id="MobiDB-lite"/>
    </source>
</evidence>
<dbReference type="RefSeq" id="WP_184241950.1">
    <property type="nucleotide sequence ID" value="NZ_JACHNA010000001.1"/>
</dbReference>
<evidence type="ECO:0000259" key="9">
    <source>
        <dbReference type="Pfam" id="PF01431"/>
    </source>
</evidence>
<dbReference type="Pfam" id="PF05649">
    <property type="entry name" value="Peptidase_M13_N"/>
    <property type="match status" value="1"/>
</dbReference>
<dbReference type="InterPro" id="IPR018497">
    <property type="entry name" value="Peptidase_M13_C"/>
</dbReference>
<dbReference type="PANTHER" id="PTHR11733:SF167">
    <property type="entry name" value="FI17812P1-RELATED"/>
    <property type="match status" value="1"/>
</dbReference>
<evidence type="ECO:0000313" key="12">
    <source>
        <dbReference type="Proteomes" id="UP000540191"/>
    </source>
</evidence>
<comment type="cofactor">
    <cofactor evidence="1">
        <name>Zn(2+)</name>
        <dbReference type="ChEBI" id="CHEBI:29105"/>
    </cofactor>
</comment>
<name>A0A7W7GQA7_9MICC</name>
<comment type="caution">
    <text evidence="11">The sequence shown here is derived from an EMBL/GenBank/DDBJ whole genome shotgun (WGS) entry which is preliminary data.</text>
</comment>